<dbReference type="InterPro" id="IPR003607">
    <property type="entry name" value="HD/PDEase_dom"/>
</dbReference>
<dbReference type="RefSeq" id="WP_223097450.1">
    <property type="nucleotide sequence ID" value="NZ_CP061913.1"/>
</dbReference>
<proteinExistence type="predicted"/>
<keyword evidence="3" id="KW-1185">Reference proteome</keyword>
<evidence type="ECO:0000313" key="3">
    <source>
        <dbReference type="Proteomes" id="UP001589608"/>
    </source>
</evidence>
<dbReference type="Pfam" id="PF01966">
    <property type="entry name" value="HD"/>
    <property type="match status" value="1"/>
</dbReference>
<feature type="domain" description="HD" evidence="1">
    <location>
        <begin position="22"/>
        <end position="105"/>
    </location>
</feature>
<comment type="caution">
    <text evidence="2">The sequence shown here is derived from an EMBL/GenBank/DDBJ whole genome shotgun (WGS) entry which is preliminary data.</text>
</comment>
<sequence>MEHVPWAVDLARRLLAEPLPTRWAHVQGVGHTAEDIAHIAGDDAELLICAAWLHDIGYAPDLVKAGFHPLDGARYLRDVEHADERLIRLVANHSCALIEARNRDLADDLNREFPSPADFLLDALTFCDMTTSPTGTPVNLDQRLAEAFERYGDGHLVTRSLTEARPQLQASTDRVLAALGR</sequence>
<gene>
    <name evidence="2" type="ORF">ACFFTR_01930</name>
</gene>
<evidence type="ECO:0000313" key="2">
    <source>
        <dbReference type="EMBL" id="MFB9441845.1"/>
    </source>
</evidence>
<name>A0ABV5LZ09_9ACTN</name>
<dbReference type="EMBL" id="JBHMCA010000007">
    <property type="protein sequence ID" value="MFB9441845.1"/>
    <property type="molecule type" value="Genomic_DNA"/>
</dbReference>
<dbReference type="CDD" id="cd00077">
    <property type="entry name" value="HDc"/>
    <property type="match status" value="1"/>
</dbReference>
<evidence type="ECO:0000259" key="1">
    <source>
        <dbReference type="Pfam" id="PF01966"/>
    </source>
</evidence>
<dbReference type="SUPFAM" id="SSF109604">
    <property type="entry name" value="HD-domain/PDEase-like"/>
    <property type="match status" value="1"/>
</dbReference>
<protein>
    <submittedName>
        <fullName evidence="2">HD domain-containing protein</fullName>
    </submittedName>
</protein>
<accession>A0ABV5LZ09</accession>
<dbReference type="InterPro" id="IPR006674">
    <property type="entry name" value="HD_domain"/>
</dbReference>
<dbReference type="Proteomes" id="UP001589608">
    <property type="component" value="Unassembled WGS sequence"/>
</dbReference>
<dbReference type="Gene3D" id="1.10.3210.10">
    <property type="entry name" value="Hypothetical protein af1432"/>
    <property type="match status" value="1"/>
</dbReference>
<organism evidence="2 3">
    <name type="scientific">Dactylosporangium vinaceum</name>
    <dbReference type="NCBI Taxonomy" id="53362"/>
    <lineage>
        <taxon>Bacteria</taxon>
        <taxon>Bacillati</taxon>
        <taxon>Actinomycetota</taxon>
        <taxon>Actinomycetes</taxon>
        <taxon>Micromonosporales</taxon>
        <taxon>Micromonosporaceae</taxon>
        <taxon>Dactylosporangium</taxon>
    </lineage>
</organism>
<reference evidence="2 3" key="1">
    <citation type="submission" date="2024-09" db="EMBL/GenBank/DDBJ databases">
        <authorList>
            <person name="Sun Q."/>
            <person name="Mori K."/>
        </authorList>
    </citation>
    <scope>NUCLEOTIDE SEQUENCE [LARGE SCALE GENOMIC DNA]</scope>
    <source>
        <strain evidence="2 3">JCM 3307</strain>
    </source>
</reference>